<comment type="caution">
    <text evidence="2">The sequence shown here is derived from an EMBL/GenBank/DDBJ whole genome shotgun (WGS) entry which is preliminary data.</text>
</comment>
<accession>G2ECH2</accession>
<name>G2ECH2_9FLAO</name>
<evidence type="ECO:0000259" key="1">
    <source>
        <dbReference type="Pfam" id="PF17931"/>
    </source>
</evidence>
<reference evidence="2 3" key="1">
    <citation type="journal article" date="2008" name="Int. J. Syst. Evol. Microbiol.">
        <title>Bizionia argentinensis sp. nov., isolated from surface marine water in Antarctica.</title>
        <authorList>
            <person name="Bercovich A."/>
            <person name="Vazquez S.C."/>
            <person name="Yankilevich P."/>
            <person name="Coria S.H."/>
            <person name="Foti M."/>
            <person name="Hernandez E."/>
            <person name="Vidal A."/>
            <person name="Ruberto L."/>
            <person name="Melo C."/>
            <person name="Marenssi S."/>
            <person name="Criscuolo M."/>
            <person name="Memoli M."/>
            <person name="Arguelles M."/>
            <person name="Mac Cormack W.P."/>
        </authorList>
    </citation>
    <scope>NUCLEOTIDE SEQUENCE [LARGE SCALE GENOMIC DNA]</scope>
    <source>
        <strain evidence="2 3">JUB59</strain>
    </source>
</reference>
<dbReference type="InterPro" id="IPR036271">
    <property type="entry name" value="Tet_transcr_reg_TetR-rel_C_sf"/>
</dbReference>
<dbReference type="EMBL" id="AFXZ01000016">
    <property type="protein sequence ID" value="EGV43839.1"/>
    <property type="molecule type" value="Genomic_DNA"/>
</dbReference>
<evidence type="ECO:0000313" key="3">
    <source>
        <dbReference type="Proteomes" id="UP000003730"/>
    </source>
</evidence>
<protein>
    <submittedName>
        <fullName evidence="2">TetR/AcrR family transcriptional regulator</fullName>
    </submittedName>
</protein>
<dbReference type="STRING" id="1046627.BZARG_2468"/>
<keyword evidence="3" id="KW-1185">Reference proteome</keyword>
<dbReference type="Pfam" id="PF17931">
    <property type="entry name" value="TetR_C_23"/>
    <property type="match status" value="1"/>
</dbReference>
<proteinExistence type="predicted"/>
<gene>
    <name evidence="2" type="ORF">BZARG_2468</name>
</gene>
<dbReference type="eggNOG" id="ENOG502Z7VU">
    <property type="taxonomic scope" value="Bacteria"/>
</dbReference>
<dbReference type="OrthoDB" id="977687at2"/>
<organism evidence="2 3">
    <name type="scientific">Bizionia argentinensis JUB59</name>
    <dbReference type="NCBI Taxonomy" id="1046627"/>
    <lineage>
        <taxon>Bacteria</taxon>
        <taxon>Pseudomonadati</taxon>
        <taxon>Bacteroidota</taxon>
        <taxon>Flavobacteriia</taxon>
        <taxon>Flavobacteriales</taxon>
        <taxon>Flavobacteriaceae</taxon>
        <taxon>Bizionia</taxon>
    </lineage>
</organism>
<dbReference type="InterPro" id="IPR041673">
    <property type="entry name" value="TetR_C_23"/>
</dbReference>
<dbReference type="RefSeq" id="WP_008636359.1">
    <property type="nucleotide sequence ID" value="NZ_AFXZ01000016.1"/>
</dbReference>
<feature type="domain" description="Tetracyclin repressor-like C-terminal" evidence="1">
    <location>
        <begin position="84"/>
        <end position="208"/>
    </location>
</feature>
<dbReference type="AlphaFoldDB" id="G2ECH2"/>
<sequence>MAKKKNITQTKLISFYMDYVLTNNHAPKTVYAFAKDNNFEEADFYSNYASFEALEKSIFKVFFDNTMLVLEKSEDYQHFDARNKILSFYFTFFENLTANRSYVVYALKDKGLKSLSSLSSLREAFKNYIDTLDIETIDIKEPRIVKLQDSAKQESFWIQLMMVMKFWLDDTSSSFEKTDIFIEKSIHAGFDLMDIKPLKSVLDLGKFLFKEKMQ</sequence>
<dbReference type="PATRIC" id="fig|1046627.3.peg.1228"/>
<dbReference type="SUPFAM" id="SSF48498">
    <property type="entry name" value="Tetracyclin repressor-like, C-terminal domain"/>
    <property type="match status" value="1"/>
</dbReference>
<evidence type="ECO:0000313" key="2">
    <source>
        <dbReference type="EMBL" id="EGV43839.1"/>
    </source>
</evidence>
<dbReference type="Proteomes" id="UP000003730">
    <property type="component" value="Unassembled WGS sequence"/>
</dbReference>